<accession>A0A369J515</accession>
<evidence type="ECO:0000313" key="2">
    <source>
        <dbReference type="EMBL" id="RDB15505.1"/>
    </source>
</evidence>
<dbReference type="EMBL" id="LUEZ02000158">
    <property type="protein sequence ID" value="RDB15505.1"/>
    <property type="molecule type" value="Genomic_DNA"/>
</dbReference>
<feature type="region of interest" description="Disordered" evidence="1">
    <location>
        <begin position="284"/>
        <end position="304"/>
    </location>
</feature>
<dbReference type="STRING" id="39966.A0A369J515"/>
<dbReference type="OrthoDB" id="2683861at2759"/>
<evidence type="ECO:0000313" key="3">
    <source>
        <dbReference type="Proteomes" id="UP000076154"/>
    </source>
</evidence>
<name>A0A369J515_HYPMA</name>
<organism evidence="2 3">
    <name type="scientific">Hypsizygus marmoreus</name>
    <name type="common">White beech mushroom</name>
    <name type="synonym">Agaricus marmoreus</name>
    <dbReference type="NCBI Taxonomy" id="39966"/>
    <lineage>
        <taxon>Eukaryota</taxon>
        <taxon>Fungi</taxon>
        <taxon>Dikarya</taxon>
        <taxon>Basidiomycota</taxon>
        <taxon>Agaricomycotina</taxon>
        <taxon>Agaricomycetes</taxon>
        <taxon>Agaricomycetidae</taxon>
        <taxon>Agaricales</taxon>
        <taxon>Tricholomatineae</taxon>
        <taxon>Lyophyllaceae</taxon>
        <taxon>Hypsizygus</taxon>
    </lineage>
</organism>
<reference evidence="2" key="1">
    <citation type="submission" date="2018-04" db="EMBL/GenBank/DDBJ databases">
        <title>Whole genome sequencing of Hypsizygus marmoreus.</title>
        <authorList>
            <person name="Choi I.-G."/>
            <person name="Min B."/>
            <person name="Kim J.-G."/>
            <person name="Kim S."/>
            <person name="Oh Y.-L."/>
            <person name="Kong W.-S."/>
            <person name="Park H."/>
            <person name="Jeong J."/>
            <person name="Song E.-S."/>
        </authorList>
    </citation>
    <scope>NUCLEOTIDE SEQUENCE [LARGE SCALE GENOMIC DNA]</scope>
    <source>
        <strain evidence="2">51987-8</strain>
    </source>
</reference>
<dbReference type="AlphaFoldDB" id="A0A369J515"/>
<gene>
    <name evidence="2" type="ORF">Hypma_004162</name>
</gene>
<dbReference type="InParanoid" id="A0A369J515"/>
<protein>
    <submittedName>
        <fullName evidence="2">Uncharacterized protein</fullName>
    </submittedName>
</protein>
<dbReference type="Proteomes" id="UP000076154">
    <property type="component" value="Unassembled WGS sequence"/>
</dbReference>
<keyword evidence="3" id="KW-1185">Reference proteome</keyword>
<sequence>MPSPPWTTPEQFEFLHARMADYLAAQKGGDYSHFWAALFEDWATEYSEGDVLFPGRDKSDYSPEEESKLTEAIEMRQGQLRTWFRWRTTVKARTVGKRPKELGNLLGGRTRLPHKSEIYSKLCYEEKIKGVVKSSIRKDKIHGRGKKLSTSNAITKRLWDAEEDESIRAEVEARLTELREAKKGLAMTKGPRTPDQYMKAIEDCPRFLGRYLNALAEKTGWAFSVLMGGPDPSMNGDINVASFHVGETASGAQFAHAHQGFETVFMEPYTEFLLKVFPPDIRRSRALGGDTEENSGKDDGGEVEEEAVELNLLKLSDLDEFGLRSDASPKTSAHPAVDALPHATPVASSSSEPNAEGPGMFDMSFLDGIDDYSSFFAGIEQSASSSVGPDNFDQMHGSSLDHDWMQTDTSGFFAMPNDPLPPFTGSTGFFGLSQPNASLFDLPSFDPNAFAIPSSSFAPSEFSFGDVAPLSIPGCVPPPPADPVSLSPLTIPNFGTIVPPIPSPITTLDVPLLSNTLGSQILPQSSTTTIPSPQLHIPPQPVAPPVAPPAAPPAVPLAAPLAAPPAAPPLGDLGQPRSRSGRHLIPSTRAEKMNKIGSSNAMSLDPANKENIPPAVGHVRPDWVLAAEAHLTTRDMGEEWANCVKAWGMFEDALEKSSKSKGALPSTKCRPEEWAKWVAKGRHGVRAYDTTPTIQDPVEFGLAIMAWWKSMQPAFRESNGGLLPQQVYAAPVGEKPNEDAWAPMRKGGPNGMVSVMTLLVWWGQRLKSGSPEGNSEHWQTCVNDVCRCLEAMMPANRKRAAIEGAGGPSKR</sequence>
<proteinExistence type="predicted"/>
<comment type="caution">
    <text evidence="2">The sequence shown here is derived from an EMBL/GenBank/DDBJ whole genome shotgun (WGS) entry which is preliminary data.</text>
</comment>
<evidence type="ECO:0000256" key="1">
    <source>
        <dbReference type="SAM" id="MobiDB-lite"/>
    </source>
</evidence>